<evidence type="ECO:0000259" key="3">
    <source>
        <dbReference type="Pfam" id="PF25583"/>
    </source>
</evidence>
<evidence type="ECO:0000259" key="1">
    <source>
        <dbReference type="Pfam" id="PF08279"/>
    </source>
</evidence>
<evidence type="ECO:0000259" key="2">
    <source>
        <dbReference type="Pfam" id="PF13280"/>
    </source>
</evidence>
<evidence type="ECO:0000313" key="5">
    <source>
        <dbReference type="Proteomes" id="UP000597444"/>
    </source>
</evidence>
<dbReference type="AlphaFoldDB" id="A0A8J3N418"/>
<protein>
    <submittedName>
        <fullName evidence="4">Transcriptional regulator</fullName>
    </submittedName>
</protein>
<gene>
    <name evidence="4" type="ORF">KSF_077500</name>
</gene>
<reference evidence="4" key="1">
    <citation type="submission" date="2020-10" db="EMBL/GenBank/DDBJ databases">
        <title>Taxonomic study of unclassified bacteria belonging to the class Ktedonobacteria.</title>
        <authorList>
            <person name="Yabe S."/>
            <person name="Wang C.M."/>
            <person name="Zheng Y."/>
            <person name="Sakai Y."/>
            <person name="Cavaletti L."/>
            <person name="Monciardini P."/>
            <person name="Donadio S."/>
        </authorList>
    </citation>
    <scope>NUCLEOTIDE SEQUENCE</scope>
    <source>
        <strain evidence="4">ID150040</strain>
    </source>
</reference>
<dbReference type="PANTHER" id="PTHR34580">
    <property type="match status" value="1"/>
</dbReference>
<sequence length="326" mass="36579">MVYRPTARVLTVLELLQSHGRMTGAELAQRLEVNIRTLRDYIEMLGDLGIPVEAKRGRNGAYWLRPGYKLPPLIFTEDESLALTLALLIAKAQGFAQASAAFEGVLAKVMRVLPEATRTQVQAVEQTVLFDDDAFRIPPSLFAVTALSSAFQAGRRVQLHYRSQHGEVTKRGFDPYGVVSRNGIWYTLGYCQLRQGQRLFRLDRIVKVEIADETFSPPAHFDIREAVKRALTSIPNEWQTEVWLKTTLPEAQRSLSLARVFFEEKSGGVLVRAEVDDLSWVAQKLAGLGIPFVIHRPHELRVAVSQYAQKLANYAQQTSMEGIGSE</sequence>
<feature type="domain" description="WCX" evidence="3">
    <location>
        <begin position="263"/>
        <end position="312"/>
    </location>
</feature>
<dbReference type="PANTHER" id="PTHR34580:SF3">
    <property type="entry name" value="PROTEIN PAFB"/>
    <property type="match status" value="1"/>
</dbReference>
<dbReference type="Proteomes" id="UP000597444">
    <property type="component" value="Unassembled WGS sequence"/>
</dbReference>
<dbReference type="Pfam" id="PF13280">
    <property type="entry name" value="WYL"/>
    <property type="match status" value="1"/>
</dbReference>
<dbReference type="InterPro" id="IPR028349">
    <property type="entry name" value="PafC-like"/>
</dbReference>
<dbReference type="InterPro" id="IPR026881">
    <property type="entry name" value="WYL_dom"/>
</dbReference>
<dbReference type="InterPro" id="IPR057727">
    <property type="entry name" value="WCX_dom"/>
</dbReference>
<dbReference type="InterPro" id="IPR013196">
    <property type="entry name" value="HTH_11"/>
</dbReference>
<dbReference type="Pfam" id="PF25583">
    <property type="entry name" value="WCX"/>
    <property type="match status" value="1"/>
</dbReference>
<dbReference type="SUPFAM" id="SSF46785">
    <property type="entry name" value="Winged helix' DNA-binding domain"/>
    <property type="match status" value="1"/>
</dbReference>
<dbReference type="PIRSF" id="PIRSF016838">
    <property type="entry name" value="PafC"/>
    <property type="match status" value="1"/>
</dbReference>
<dbReference type="InterPro" id="IPR036390">
    <property type="entry name" value="WH_DNA-bd_sf"/>
</dbReference>
<dbReference type="Gene3D" id="1.10.10.10">
    <property type="entry name" value="Winged helix-like DNA-binding domain superfamily/Winged helix DNA-binding domain"/>
    <property type="match status" value="1"/>
</dbReference>
<dbReference type="PROSITE" id="PS52050">
    <property type="entry name" value="WYL"/>
    <property type="match status" value="1"/>
</dbReference>
<dbReference type="InterPro" id="IPR036388">
    <property type="entry name" value="WH-like_DNA-bd_sf"/>
</dbReference>
<feature type="domain" description="Helix-turn-helix type 11" evidence="1">
    <location>
        <begin position="8"/>
        <end position="60"/>
    </location>
</feature>
<feature type="domain" description="WYL" evidence="2">
    <location>
        <begin position="144"/>
        <end position="210"/>
    </location>
</feature>
<name>A0A8J3N418_9CHLR</name>
<keyword evidence="5" id="KW-1185">Reference proteome</keyword>
<proteinExistence type="predicted"/>
<organism evidence="4 5">
    <name type="scientific">Reticulibacter mediterranei</name>
    <dbReference type="NCBI Taxonomy" id="2778369"/>
    <lineage>
        <taxon>Bacteria</taxon>
        <taxon>Bacillati</taxon>
        <taxon>Chloroflexota</taxon>
        <taxon>Ktedonobacteria</taxon>
        <taxon>Ktedonobacterales</taxon>
        <taxon>Reticulibacteraceae</taxon>
        <taxon>Reticulibacter</taxon>
    </lineage>
</organism>
<dbReference type="Pfam" id="PF08279">
    <property type="entry name" value="HTH_11"/>
    <property type="match status" value="1"/>
</dbReference>
<dbReference type="InterPro" id="IPR051534">
    <property type="entry name" value="CBASS_pafABC_assoc_protein"/>
</dbReference>
<dbReference type="RefSeq" id="WP_220208482.1">
    <property type="nucleotide sequence ID" value="NZ_BNJK01000002.1"/>
</dbReference>
<accession>A0A8J3N418</accession>
<dbReference type="EMBL" id="BNJK01000002">
    <property type="protein sequence ID" value="GHO97702.1"/>
    <property type="molecule type" value="Genomic_DNA"/>
</dbReference>
<comment type="caution">
    <text evidence="4">The sequence shown here is derived from an EMBL/GenBank/DDBJ whole genome shotgun (WGS) entry which is preliminary data.</text>
</comment>
<evidence type="ECO:0000313" key="4">
    <source>
        <dbReference type="EMBL" id="GHO97702.1"/>
    </source>
</evidence>